<comment type="caution">
    <text evidence="1">The sequence shown here is derived from an EMBL/GenBank/DDBJ whole genome shotgun (WGS) entry which is preliminary data.</text>
</comment>
<keyword evidence="2" id="KW-1185">Reference proteome</keyword>
<evidence type="ECO:0000313" key="2">
    <source>
        <dbReference type="Proteomes" id="UP000694240"/>
    </source>
</evidence>
<dbReference type="AlphaFoldDB" id="A0A8T1Y7I4"/>
<evidence type="ECO:0000313" key="1">
    <source>
        <dbReference type="EMBL" id="KAG7543105.1"/>
    </source>
</evidence>
<reference evidence="1 2" key="1">
    <citation type="submission" date="2020-12" db="EMBL/GenBank/DDBJ databases">
        <title>Concerted genomic and epigenomic changes stabilize Arabidopsis allopolyploids.</title>
        <authorList>
            <person name="Chen Z."/>
        </authorList>
    </citation>
    <scope>NUCLEOTIDE SEQUENCE [LARGE SCALE GENOMIC DNA]</scope>
    <source>
        <strain evidence="1">Allo738</strain>
        <tissue evidence="1">Leaf</tissue>
    </source>
</reference>
<accession>A0A8T1Y7I4</accession>
<organism evidence="1 2">
    <name type="scientific">Arabidopsis thaliana x Arabidopsis arenosa</name>
    <dbReference type="NCBI Taxonomy" id="1240361"/>
    <lineage>
        <taxon>Eukaryota</taxon>
        <taxon>Viridiplantae</taxon>
        <taxon>Streptophyta</taxon>
        <taxon>Embryophyta</taxon>
        <taxon>Tracheophyta</taxon>
        <taxon>Spermatophyta</taxon>
        <taxon>Magnoliopsida</taxon>
        <taxon>eudicotyledons</taxon>
        <taxon>Gunneridae</taxon>
        <taxon>Pentapetalae</taxon>
        <taxon>rosids</taxon>
        <taxon>malvids</taxon>
        <taxon>Brassicales</taxon>
        <taxon>Brassicaceae</taxon>
        <taxon>Camelineae</taxon>
        <taxon>Arabidopsis</taxon>
    </lineage>
</organism>
<sequence>MGSNMEITDDFGACLREVQDELFHEVLDEFRISTTSDVITQTINGFTTKILLGPENQESTADVARLSTNPELVLHNLINMVCFLHLLPYGGDCKSHPMCYLVFSRKFYLKWVELASTGNYRSTVEKLGS</sequence>
<gene>
    <name evidence="1" type="ORF">ISN45_Aa07g030330</name>
</gene>
<dbReference type="Proteomes" id="UP000694240">
    <property type="component" value="Chromosome 12"/>
</dbReference>
<name>A0A8T1Y7I4_9BRAS</name>
<dbReference type="EMBL" id="JAEFBK010000012">
    <property type="protein sequence ID" value="KAG7543105.1"/>
    <property type="molecule type" value="Genomic_DNA"/>
</dbReference>
<proteinExistence type="predicted"/>
<protein>
    <submittedName>
        <fullName evidence="1">Uncharacterized protein</fullName>
    </submittedName>
</protein>